<dbReference type="AlphaFoldDB" id="A0A6L9W1C3"/>
<dbReference type="Gene3D" id="3.40.50.1980">
    <property type="entry name" value="Nitrogenase molybdenum iron protein domain"/>
    <property type="match status" value="2"/>
</dbReference>
<dbReference type="SUPFAM" id="SSF53807">
    <property type="entry name" value="Helical backbone' metal receptor"/>
    <property type="match status" value="1"/>
</dbReference>
<comment type="subcellular location">
    <subcellularLocation>
        <location evidence="1">Cell envelope</location>
    </subcellularLocation>
</comment>
<dbReference type="GO" id="GO:1901678">
    <property type="term" value="P:iron coordination entity transport"/>
    <property type="evidence" value="ECO:0007669"/>
    <property type="project" value="UniProtKB-ARBA"/>
</dbReference>
<dbReference type="GO" id="GO:0030288">
    <property type="term" value="C:outer membrane-bounded periplasmic space"/>
    <property type="evidence" value="ECO:0007669"/>
    <property type="project" value="TreeGrafter"/>
</dbReference>
<evidence type="ECO:0000313" key="6">
    <source>
        <dbReference type="EMBL" id="NEK85916.1"/>
    </source>
</evidence>
<comment type="caution">
    <text evidence="6">The sequence shown here is derived from an EMBL/GenBank/DDBJ whole genome shotgun (WGS) entry which is preliminary data.</text>
</comment>
<organism evidence="6 7">
    <name type="scientific">Blastococcus saxobsidens</name>
    <dbReference type="NCBI Taxonomy" id="138336"/>
    <lineage>
        <taxon>Bacteria</taxon>
        <taxon>Bacillati</taxon>
        <taxon>Actinomycetota</taxon>
        <taxon>Actinomycetes</taxon>
        <taxon>Geodermatophilales</taxon>
        <taxon>Geodermatophilaceae</taxon>
        <taxon>Blastococcus</taxon>
    </lineage>
</organism>
<reference evidence="6 7" key="1">
    <citation type="submission" date="2019-12" db="EMBL/GenBank/DDBJ databases">
        <title>the WGS of Blastococcus saxobsidens 67B17.</title>
        <authorList>
            <person name="Jiang Z."/>
        </authorList>
    </citation>
    <scope>NUCLEOTIDE SEQUENCE [LARGE SCALE GENOMIC DNA]</scope>
    <source>
        <strain evidence="6 7">67B17</strain>
    </source>
</reference>
<keyword evidence="3" id="KW-0813">Transport</keyword>
<name>A0A6L9W1C3_9ACTN</name>
<evidence type="ECO:0000259" key="5">
    <source>
        <dbReference type="Pfam" id="PF01497"/>
    </source>
</evidence>
<dbReference type="InterPro" id="IPR002491">
    <property type="entry name" value="ABC_transptr_periplasmic_BD"/>
</dbReference>
<accession>A0A6L9W1C3</accession>
<dbReference type="InterPro" id="IPR051313">
    <property type="entry name" value="Bact_iron-sidero_bind"/>
</dbReference>
<evidence type="ECO:0000313" key="7">
    <source>
        <dbReference type="Proteomes" id="UP000479241"/>
    </source>
</evidence>
<dbReference type="EMBL" id="JAAGWG010000011">
    <property type="protein sequence ID" value="NEK85916.1"/>
    <property type="molecule type" value="Genomic_DNA"/>
</dbReference>
<protein>
    <submittedName>
        <fullName evidence="6">ABC transporter substrate-binding protein</fullName>
    </submittedName>
</protein>
<evidence type="ECO:0000256" key="4">
    <source>
        <dbReference type="ARBA" id="ARBA00022729"/>
    </source>
</evidence>
<dbReference type="PANTHER" id="PTHR30532:SF24">
    <property type="entry name" value="FERRIC ENTEROBACTIN-BINDING PERIPLASMIC PROTEIN FEPB"/>
    <property type="match status" value="1"/>
</dbReference>
<feature type="domain" description="Fe/B12 periplasmic-binding" evidence="5">
    <location>
        <begin position="109"/>
        <end position="311"/>
    </location>
</feature>
<dbReference type="Pfam" id="PF01497">
    <property type="entry name" value="Peripla_BP_2"/>
    <property type="match status" value="1"/>
</dbReference>
<dbReference type="PANTHER" id="PTHR30532">
    <property type="entry name" value="IRON III DICITRATE-BINDING PERIPLASMIC PROTEIN"/>
    <property type="match status" value="1"/>
</dbReference>
<gene>
    <name evidence="6" type="ORF">GCU60_09090</name>
</gene>
<keyword evidence="4" id="KW-0732">Signal</keyword>
<evidence type="ECO:0000256" key="1">
    <source>
        <dbReference type="ARBA" id="ARBA00004196"/>
    </source>
</evidence>
<sequence length="343" mass="36210">MHPLPEGVPLHRTSRRLLGGLLVLGVTVGLAACGGPDAADEPSAEGGWEFTDDLGRTVELDEAPERIAGLNDLTASLWNYGIEPVATFGQTSAEDDVAFEGRDLDDVAIVGSAYGEIDLEALAAADPDVIVTTIYPTDSTGEIPEGTPGYGFNDLAQQEQVAEIAPIIHIAYRGSAADVIERVVDLADALGVDTEGGEVAEARADFEAAAEQLSQAASNGVSVLPVFATQADGWWMAKAQDDPQLAMYADLGVDFVDPGGDGYFWNSVGWEEVPNHPSDVLLYSLRFSMTPEEIAAQPTAALLPAVQAGQLHPWKYIGPDYVAQAAYMAELAGHLEQAEDVTA</sequence>
<proteinExistence type="inferred from homology"/>
<dbReference type="Proteomes" id="UP000479241">
    <property type="component" value="Unassembled WGS sequence"/>
</dbReference>
<evidence type="ECO:0000256" key="2">
    <source>
        <dbReference type="ARBA" id="ARBA00008814"/>
    </source>
</evidence>
<comment type="similarity">
    <text evidence="2">Belongs to the bacterial solute-binding protein 8 family.</text>
</comment>
<evidence type="ECO:0000256" key="3">
    <source>
        <dbReference type="ARBA" id="ARBA00022448"/>
    </source>
</evidence>